<feature type="transmembrane region" description="Helical" evidence="7">
    <location>
        <begin position="368"/>
        <end position="389"/>
    </location>
</feature>
<comment type="subcellular location">
    <subcellularLocation>
        <location evidence="1">Membrane</location>
        <topology evidence="1">Multi-pass membrane protein</topology>
    </subcellularLocation>
</comment>
<feature type="domain" description="Amino acid transporter transmembrane" evidence="8">
    <location>
        <begin position="66"/>
        <end position="451"/>
    </location>
</feature>
<keyword evidence="2 7" id="KW-0812">Transmembrane</keyword>
<evidence type="ECO:0000256" key="3">
    <source>
        <dbReference type="ARBA" id="ARBA00022970"/>
    </source>
</evidence>
<evidence type="ECO:0000256" key="1">
    <source>
        <dbReference type="ARBA" id="ARBA00004141"/>
    </source>
</evidence>
<feature type="transmembrane region" description="Helical" evidence="7">
    <location>
        <begin position="202"/>
        <end position="224"/>
    </location>
</feature>
<proteinExistence type="predicted"/>
<keyword evidence="10" id="KW-1185">Reference proteome</keyword>
<dbReference type="Proteomes" id="UP001497392">
    <property type="component" value="Unassembled WGS sequence"/>
</dbReference>
<evidence type="ECO:0000259" key="8">
    <source>
        <dbReference type="Pfam" id="PF01490"/>
    </source>
</evidence>
<accession>A0ABP1FMJ6</accession>
<reference evidence="9 10" key="1">
    <citation type="submission" date="2024-06" db="EMBL/GenBank/DDBJ databases">
        <authorList>
            <person name="Kraege A."/>
            <person name="Thomma B."/>
        </authorList>
    </citation>
    <scope>NUCLEOTIDE SEQUENCE [LARGE SCALE GENOMIC DNA]</scope>
</reference>
<comment type="caution">
    <text evidence="9">The sequence shown here is derived from an EMBL/GenBank/DDBJ whole genome shotgun (WGS) entry which is preliminary data.</text>
</comment>
<dbReference type="EMBL" id="CAXHTA020000002">
    <property type="protein sequence ID" value="CAL5219262.1"/>
    <property type="molecule type" value="Genomic_DNA"/>
</dbReference>
<feature type="transmembrane region" description="Helical" evidence="7">
    <location>
        <begin position="277"/>
        <end position="296"/>
    </location>
</feature>
<feature type="transmembrane region" description="Helical" evidence="7">
    <location>
        <begin position="66"/>
        <end position="85"/>
    </location>
</feature>
<protein>
    <submittedName>
        <fullName evidence="9">G1060 protein</fullName>
    </submittedName>
</protein>
<feature type="transmembrane region" description="Helical" evidence="7">
    <location>
        <begin position="431"/>
        <end position="451"/>
    </location>
</feature>
<evidence type="ECO:0000313" key="9">
    <source>
        <dbReference type="EMBL" id="CAL5219262.1"/>
    </source>
</evidence>
<keyword evidence="3" id="KW-0813">Transport</keyword>
<feature type="transmembrane region" description="Helical" evidence="7">
    <location>
        <begin position="244"/>
        <end position="265"/>
    </location>
</feature>
<evidence type="ECO:0000313" key="10">
    <source>
        <dbReference type="Proteomes" id="UP001497392"/>
    </source>
</evidence>
<feature type="region of interest" description="Disordered" evidence="6">
    <location>
        <begin position="20"/>
        <end position="45"/>
    </location>
</feature>
<evidence type="ECO:0000256" key="6">
    <source>
        <dbReference type="SAM" id="MobiDB-lite"/>
    </source>
</evidence>
<organism evidence="9 10">
    <name type="scientific">Coccomyxa viridis</name>
    <dbReference type="NCBI Taxonomy" id="1274662"/>
    <lineage>
        <taxon>Eukaryota</taxon>
        <taxon>Viridiplantae</taxon>
        <taxon>Chlorophyta</taxon>
        <taxon>core chlorophytes</taxon>
        <taxon>Trebouxiophyceae</taxon>
        <taxon>Trebouxiophyceae incertae sedis</taxon>
        <taxon>Coccomyxaceae</taxon>
        <taxon>Coccomyxa</taxon>
    </lineage>
</organism>
<feature type="transmembrane region" description="Helical" evidence="7">
    <location>
        <begin position="143"/>
        <end position="162"/>
    </location>
</feature>
<keyword evidence="3" id="KW-0029">Amino-acid transport</keyword>
<feature type="transmembrane region" description="Helical" evidence="7">
    <location>
        <begin position="92"/>
        <end position="112"/>
    </location>
</feature>
<evidence type="ECO:0000256" key="7">
    <source>
        <dbReference type="SAM" id="Phobius"/>
    </source>
</evidence>
<name>A0ABP1FMJ6_9CHLO</name>
<feature type="transmembrane region" description="Helical" evidence="7">
    <location>
        <begin position="177"/>
        <end position="195"/>
    </location>
</feature>
<dbReference type="Pfam" id="PF01490">
    <property type="entry name" value="Aa_trans"/>
    <property type="match status" value="1"/>
</dbReference>
<dbReference type="InterPro" id="IPR013057">
    <property type="entry name" value="AA_transpt_TM"/>
</dbReference>
<dbReference type="PANTHER" id="PTHR22950:SF461">
    <property type="entry name" value="AMINO ACID TRANSPORTER TRANSMEMBRANE DOMAIN-CONTAINING PROTEIN"/>
    <property type="match status" value="1"/>
</dbReference>
<dbReference type="PANTHER" id="PTHR22950">
    <property type="entry name" value="AMINO ACID TRANSPORTER"/>
    <property type="match status" value="1"/>
</dbReference>
<keyword evidence="5 7" id="KW-0472">Membrane</keyword>
<keyword evidence="4 7" id="KW-1133">Transmembrane helix</keyword>
<sequence length="466" mass="49490">MPPMHRPNLVTVMAKATSPTARASPGHSAEQEALHTSSSSRLSATSSVSEDLEAGPLMCSTERAPWPATLATLMALQLGWGLWLMPAVYAKLGWLPGTAAIGVLTLLTAYSGFLISRLVHTVTGAVLFGDIGEAAAGSKGRMLVYAIVYSLGATRCIILHLATSESLQHAIGMEDGSLMLCGLAVAFVSLALVQVKSLSSLGWFLSIGTFGQLFAALVLVYKLVMNPWVGATTEMVHNGEASHALVAVMNIIFAYGGQFAFVEVINSMQKPKQFPKVVTASTLLMGLGYMGIGAIGYWSRGAAVTDVIIFGIGNDWLARAACYAILLQGIGQYLVNLNIWTHNILTLLARSRGGKAAAHIESSSDHHWLSWLAGTTFVVAYSFLISMSIPFFSSLVALVTSATYLTCAYTIPCAFTLLLMRHRLSSAELGLCAALIPLSILMSCAGFFSALQSLLEDVFGGIILRS</sequence>
<evidence type="ECO:0000256" key="5">
    <source>
        <dbReference type="ARBA" id="ARBA00023136"/>
    </source>
</evidence>
<evidence type="ECO:0000256" key="4">
    <source>
        <dbReference type="ARBA" id="ARBA00022989"/>
    </source>
</evidence>
<evidence type="ECO:0000256" key="2">
    <source>
        <dbReference type="ARBA" id="ARBA00022692"/>
    </source>
</evidence>
<gene>
    <name evidence="9" type="primary">g1060</name>
    <name evidence="9" type="ORF">VP750_LOCUS921</name>
</gene>
<feature type="transmembrane region" description="Helical" evidence="7">
    <location>
        <begin position="395"/>
        <end position="419"/>
    </location>
</feature>